<dbReference type="SUPFAM" id="SSF51735">
    <property type="entry name" value="NAD(P)-binding Rossmann-fold domains"/>
    <property type="match status" value="1"/>
</dbReference>
<dbReference type="NCBIfam" id="TIGR01214">
    <property type="entry name" value="rmlD"/>
    <property type="match status" value="1"/>
</dbReference>
<keyword evidence="2" id="KW-0521">NADP</keyword>
<dbReference type="EMBL" id="MXAL01000017">
    <property type="protein sequence ID" value="OWF31906.1"/>
    <property type="molecule type" value="Genomic_DNA"/>
</dbReference>
<dbReference type="GO" id="GO:0019305">
    <property type="term" value="P:dTDP-rhamnose biosynthetic process"/>
    <property type="evidence" value="ECO:0007669"/>
    <property type="project" value="UniProtKB-UniPathway"/>
</dbReference>
<proteinExistence type="inferred from homology"/>
<evidence type="ECO:0000313" key="5">
    <source>
        <dbReference type="Proteomes" id="UP000196649"/>
    </source>
</evidence>
<dbReference type="Gene3D" id="3.90.25.10">
    <property type="entry name" value="UDP-galactose 4-epimerase, domain 1"/>
    <property type="match status" value="1"/>
</dbReference>
<evidence type="ECO:0000313" key="4">
    <source>
        <dbReference type="EMBL" id="OWF31906.1"/>
    </source>
</evidence>
<dbReference type="InterPro" id="IPR029903">
    <property type="entry name" value="RmlD-like-bd"/>
</dbReference>
<organism evidence="4 5">
    <name type="scientific">Companilactobacillus kimchii</name>
    <dbReference type="NCBI Taxonomy" id="2801452"/>
    <lineage>
        <taxon>Bacteria</taxon>
        <taxon>Bacillati</taxon>
        <taxon>Bacillota</taxon>
        <taxon>Bacilli</taxon>
        <taxon>Lactobacillales</taxon>
        <taxon>Lactobacillaceae</taxon>
        <taxon>Companilactobacillus</taxon>
    </lineage>
</organism>
<comment type="similarity">
    <text evidence="1 2">Belongs to the dTDP-4-dehydrorhamnose reductase family.</text>
</comment>
<comment type="caution">
    <text evidence="4">The sequence shown here is derived from an EMBL/GenBank/DDBJ whole genome shotgun (WGS) entry which is preliminary data.</text>
</comment>
<evidence type="ECO:0000256" key="2">
    <source>
        <dbReference type="RuleBase" id="RU364082"/>
    </source>
</evidence>
<feature type="domain" description="RmlD-like substrate binding" evidence="3">
    <location>
        <begin position="1"/>
        <end position="279"/>
    </location>
</feature>
<dbReference type="EC" id="1.1.1.133" evidence="2"/>
<dbReference type="Gene3D" id="3.40.50.720">
    <property type="entry name" value="NAD(P)-binding Rossmann-like Domain"/>
    <property type="match status" value="1"/>
</dbReference>
<dbReference type="UniPathway" id="UPA00124"/>
<sequence length="280" mass="31831">MKVLVIGASGQLGSELCRMLDKKGIEYLGTNSKDLDITDWNAVNQYFKEYRPQLVYNCAAYTNVDGAEDTPGKIANYKVNVIGTKNVAAASEKFGATLIYISTDYVFDGNNSEMYTEKSPTNPQNEYGRAKLAGEQAVSKIMSKYYIIRTSWVFGEYGKNFVYTMLNLAKTHDHLTVVNDQKGRPTWTKTLSEFMIYAMENEIPYGLYQLSNEESCTWYEFAKEILKEQNVKIDPVTSDEFPQRAYRPKHSVMDLAKAESVGFEIISWKEALSNFINDVN</sequence>
<accession>A0A210P5Y9</accession>
<dbReference type="CDD" id="cd05254">
    <property type="entry name" value="dTDP_HR_like_SDR_e"/>
    <property type="match status" value="1"/>
</dbReference>
<evidence type="ECO:0000259" key="3">
    <source>
        <dbReference type="Pfam" id="PF04321"/>
    </source>
</evidence>
<name>A0A210P5Y9_9LACO</name>
<comment type="pathway">
    <text evidence="2">Carbohydrate biosynthesis; dTDP-L-rhamnose biosynthesis.</text>
</comment>
<dbReference type="PANTHER" id="PTHR10491:SF4">
    <property type="entry name" value="METHIONINE ADENOSYLTRANSFERASE 2 SUBUNIT BETA"/>
    <property type="match status" value="1"/>
</dbReference>
<reference evidence="4 5" key="1">
    <citation type="submission" date="2017-03" db="EMBL/GenBank/DDBJ databases">
        <title>Genome sequence of Lactobacillus kimchii KACC 12383.</title>
        <authorList>
            <person name="Chun J."/>
        </authorList>
    </citation>
    <scope>NUCLEOTIDE SEQUENCE [LARGE SCALE GENOMIC DNA]</scope>
    <source>
        <strain evidence="4 5">KACC 12383</strain>
    </source>
</reference>
<dbReference type="PANTHER" id="PTHR10491">
    <property type="entry name" value="DTDP-4-DEHYDRORHAMNOSE REDUCTASE"/>
    <property type="match status" value="1"/>
</dbReference>
<dbReference type="FunFam" id="3.40.50.720:FF:000159">
    <property type="entry name" value="dTDP-4-dehydrorhamnose reductase"/>
    <property type="match status" value="1"/>
</dbReference>
<dbReference type="GO" id="GO:0005829">
    <property type="term" value="C:cytosol"/>
    <property type="evidence" value="ECO:0007669"/>
    <property type="project" value="TreeGrafter"/>
</dbReference>
<evidence type="ECO:0000256" key="1">
    <source>
        <dbReference type="ARBA" id="ARBA00010944"/>
    </source>
</evidence>
<protein>
    <recommendedName>
        <fullName evidence="2">dTDP-4-dehydrorhamnose reductase</fullName>
        <ecNumber evidence="2">1.1.1.133</ecNumber>
    </recommendedName>
</protein>
<gene>
    <name evidence="4" type="primary">rfbD</name>
    <name evidence="4" type="ORF">LKACC12383_02599</name>
</gene>
<dbReference type="InterPro" id="IPR036291">
    <property type="entry name" value="NAD(P)-bd_dom_sf"/>
</dbReference>
<dbReference type="InterPro" id="IPR005913">
    <property type="entry name" value="dTDP_dehydrorham_reduct"/>
</dbReference>
<dbReference type="AlphaFoldDB" id="A0A210P5Y9"/>
<dbReference type="GO" id="GO:0008831">
    <property type="term" value="F:dTDP-4-dehydrorhamnose reductase activity"/>
    <property type="evidence" value="ECO:0007669"/>
    <property type="project" value="UniProtKB-EC"/>
</dbReference>
<comment type="function">
    <text evidence="2">Catalyzes the reduction of dTDP-6-deoxy-L-lyxo-4-hexulose to yield dTDP-L-rhamnose.</text>
</comment>
<keyword evidence="2 4" id="KW-0560">Oxidoreductase</keyword>
<dbReference type="Pfam" id="PF04321">
    <property type="entry name" value="RmlD_sub_bind"/>
    <property type="match status" value="1"/>
</dbReference>
<dbReference type="Proteomes" id="UP000196649">
    <property type="component" value="Unassembled WGS sequence"/>
</dbReference>
<dbReference type="RefSeq" id="WP_054643354.1">
    <property type="nucleotide sequence ID" value="NZ_LNUB01000005.1"/>
</dbReference>